<dbReference type="InterPro" id="IPR039302">
    <property type="entry name" value="MAP10"/>
</dbReference>
<proteinExistence type="predicted"/>
<dbReference type="PANTHER" id="PTHR21831:SF2">
    <property type="entry name" value="MICROTUBULE-ASSOCIATED PROTEIN 10"/>
    <property type="match status" value="1"/>
</dbReference>
<evidence type="ECO:0000256" key="1">
    <source>
        <dbReference type="SAM" id="MobiDB-lite"/>
    </source>
</evidence>
<dbReference type="GO" id="GO:0005881">
    <property type="term" value="C:cytoplasmic microtubule"/>
    <property type="evidence" value="ECO:0007669"/>
    <property type="project" value="TreeGrafter"/>
</dbReference>
<feature type="region of interest" description="Disordered" evidence="1">
    <location>
        <begin position="214"/>
        <end position="234"/>
    </location>
</feature>
<feature type="compositionally biased region" description="Basic residues" evidence="1">
    <location>
        <begin position="372"/>
        <end position="387"/>
    </location>
</feature>
<gene>
    <name evidence="2" type="ORF">PLBR_LOCUS5897</name>
</gene>
<reference evidence="2 3" key="1">
    <citation type="submission" date="2018-03" db="EMBL/GenBank/DDBJ databases">
        <authorList>
            <person name="Fogelqvist J."/>
        </authorList>
    </citation>
    <scope>NUCLEOTIDE SEQUENCE [LARGE SCALE GENOMIC DNA]</scope>
</reference>
<dbReference type="GO" id="GO:1990023">
    <property type="term" value="C:mitotic spindle midzone"/>
    <property type="evidence" value="ECO:0007669"/>
    <property type="project" value="TreeGrafter"/>
</dbReference>
<dbReference type="GO" id="GO:0005813">
    <property type="term" value="C:centrosome"/>
    <property type="evidence" value="ECO:0007669"/>
    <property type="project" value="TreeGrafter"/>
</dbReference>
<dbReference type="GO" id="GO:0031122">
    <property type="term" value="P:cytoplasmic microtubule organization"/>
    <property type="evidence" value="ECO:0007669"/>
    <property type="project" value="TreeGrafter"/>
</dbReference>
<feature type="compositionally biased region" description="Polar residues" evidence="1">
    <location>
        <begin position="284"/>
        <end position="293"/>
    </location>
</feature>
<evidence type="ECO:0000313" key="2">
    <source>
        <dbReference type="EMBL" id="SPQ98682.1"/>
    </source>
</evidence>
<protein>
    <submittedName>
        <fullName evidence="2">Uncharacterized protein</fullName>
    </submittedName>
</protein>
<dbReference type="Proteomes" id="UP000290189">
    <property type="component" value="Unassembled WGS sequence"/>
</dbReference>
<dbReference type="AlphaFoldDB" id="A0A3P3YEW8"/>
<sequence>MVVDPTLSVFSLECYVIGAILRPGVSLLRRPSVIMRLLEFPAVVIDCPSKDDVADRLADRNLAWGLGKNCLFSVPERSLSSMLSRAPMYIMLVDLDDNGLQGTAAVDLSGYADGPAIVGKRGFRRGRVPLVDLMGNRVAFIDIVLRLSCLGSALLPHLEGFTVHRPADPPVDTAAVQQTIPIVQHDEPGRRNVADSCCLGQPPRLEPGETEEIVVPHEPEGPPLQEQQQAEPGRDVTVDGVEPIQEVSPLRRVGHVGLINDIQQDDDPPALFFCHGTDADGQMEAQQASTLPEPTSAVEPSPPVRPVKRLDRKTTQGQNVATPFAGASSSRTKRIVPPLRPTRRRTLPTQSGVTNLREKANNGNRRSASLKSTRRTRRSRSPPKRRGPAPARPAAVHAALDSNAAIASALREIALQLSRRRPSLTGLPENDDVVGQQVILKEERLEPAVVPPVVHVTVTRPAATIEVVNASVSTEETTDAEESSSPAQNEKPCDAGPNPSSAEQQQQQQVAVDTGPSIETLMHERECSTSHQPASVVEAVAGGPVHDDKCPVEVSRMLETSEPESVEHISARMSMTDACTTLHADDNDKAVPEAGVAKDLLANVPASDDADDDYAADEFDSFESDSELVFDLT</sequence>
<dbReference type="Pfam" id="PF14924">
    <property type="entry name" value="MAP10_N"/>
    <property type="match status" value="1"/>
</dbReference>
<dbReference type="GO" id="GO:0030496">
    <property type="term" value="C:midbody"/>
    <property type="evidence" value="ECO:0007669"/>
    <property type="project" value="TreeGrafter"/>
</dbReference>
<accession>A0A3P3YEW8</accession>
<dbReference type="GO" id="GO:0032467">
    <property type="term" value="P:positive regulation of cytokinesis"/>
    <property type="evidence" value="ECO:0007669"/>
    <property type="project" value="TreeGrafter"/>
</dbReference>
<organism evidence="2 3">
    <name type="scientific">Plasmodiophora brassicae</name>
    <name type="common">Clubroot disease agent</name>
    <dbReference type="NCBI Taxonomy" id="37360"/>
    <lineage>
        <taxon>Eukaryota</taxon>
        <taxon>Sar</taxon>
        <taxon>Rhizaria</taxon>
        <taxon>Endomyxa</taxon>
        <taxon>Phytomyxea</taxon>
        <taxon>Plasmodiophorida</taxon>
        <taxon>Plasmodiophoridae</taxon>
        <taxon>Plasmodiophora</taxon>
    </lineage>
</organism>
<keyword evidence="2" id="KW-0496">Mitochondrion</keyword>
<dbReference type="GO" id="GO:0097431">
    <property type="term" value="C:mitotic spindle pole"/>
    <property type="evidence" value="ECO:0007669"/>
    <property type="project" value="TreeGrafter"/>
</dbReference>
<name>A0A3P3YEW8_PLABS</name>
<feature type="region of interest" description="Disordered" evidence="1">
    <location>
        <begin position="469"/>
        <end position="513"/>
    </location>
</feature>
<dbReference type="PANTHER" id="PTHR21831">
    <property type="entry name" value="MICROTUBULE-ASSOCIATED PROTEIN 10"/>
    <property type="match status" value="1"/>
</dbReference>
<dbReference type="EMBL" id="OVEO01000010">
    <property type="protein sequence ID" value="SPQ98682.1"/>
    <property type="molecule type" value="Genomic_DNA"/>
</dbReference>
<dbReference type="GO" id="GO:0051256">
    <property type="term" value="P:mitotic spindle midzone assembly"/>
    <property type="evidence" value="ECO:0007669"/>
    <property type="project" value="TreeGrafter"/>
</dbReference>
<feature type="region of interest" description="Disordered" evidence="1">
    <location>
        <begin position="282"/>
        <end position="394"/>
    </location>
</feature>
<geneLocation type="mitochondrion" evidence="2"/>
<evidence type="ECO:0000313" key="3">
    <source>
        <dbReference type="Proteomes" id="UP000290189"/>
    </source>
</evidence>
<dbReference type="GO" id="GO:0008017">
    <property type="term" value="F:microtubule binding"/>
    <property type="evidence" value="ECO:0007669"/>
    <property type="project" value="InterPro"/>
</dbReference>